<sequence>MRVYGLKAHSHYDAGGAPVRDPGSTGMNRGSTGMNRGSTGMNRGSTGMNRGRQV</sequence>
<dbReference type="EMBL" id="JAIWYP010000001">
    <property type="protein sequence ID" value="KAH3895116.1"/>
    <property type="molecule type" value="Genomic_DNA"/>
</dbReference>
<name>A0A9D4NI40_DREPO</name>
<evidence type="ECO:0000313" key="3">
    <source>
        <dbReference type="Proteomes" id="UP000828390"/>
    </source>
</evidence>
<organism evidence="2 3">
    <name type="scientific">Dreissena polymorpha</name>
    <name type="common">Zebra mussel</name>
    <name type="synonym">Mytilus polymorpha</name>
    <dbReference type="NCBI Taxonomy" id="45954"/>
    <lineage>
        <taxon>Eukaryota</taxon>
        <taxon>Metazoa</taxon>
        <taxon>Spiralia</taxon>
        <taxon>Lophotrochozoa</taxon>
        <taxon>Mollusca</taxon>
        <taxon>Bivalvia</taxon>
        <taxon>Autobranchia</taxon>
        <taxon>Heteroconchia</taxon>
        <taxon>Euheterodonta</taxon>
        <taxon>Imparidentia</taxon>
        <taxon>Neoheterodontei</taxon>
        <taxon>Myida</taxon>
        <taxon>Dreissenoidea</taxon>
        <taxon>Dreissenidae</taxon>
        <taxon>Dreissena</taxon>
    </lineage>
</organism>
<keyword evidence="3" id="KW-1185">Reference proteome</keyword>
<reference evidence="2" key="2">
    <citation type="submission" date="2020-11" db="EMBL/GenBank/DDBJ databases">
        <authorList>
            <person name="McCartney M.A."/>
            <person name="Auch B."/>
            <person name="Kono T."/>
            <person name="Mallez S."/>
            <person name="Becker A."/>
            <person name="Gohl D.M."/>
            <person name="Silverstein K.A.T."/>
            <person name="Koren S."/>
            <person name="Bechman K.B."/>
            <person name="Herman A."/>
            <person name="Abrahante J.E."/>
            <person name="Garbe J."/>
        </authorList>
    </citation>
    <scope>NUCLEOTIDE SEQUENCE</scope>
    <source>
        <strain evidence="2">Duluth1</strain>
        <tissue evidence="2">Whole animal</tissue>
    </source>
</reference>
<protein>
    <submittedName>
        <fullName evidence="2">Uncharacterized protein</fullName>
    </submittedName>
</protein>
<evidence type="ECO:0000313" key="2">
    <source>
        <dbReference type="EMBL" id="KAH3895116.1"/>
    </source>
</evidence>
<dbReference type="Proteomes" id="UP000828390">
    <property type="component" value="Unassembled WGS sequence"/>
</dbReference>
<reference evidence="2" key="1">
    <citation type="journal article" date="2019" name="bioRxiv">
        <title>The Genome of the Zebra Mussel, Dreissena polymorpha: A Resource for Invasive Species Research.</title>
        <authorList>
            <person name="McCartney M.A."/>
            <person name="Auch B."/>
            <person name="Kono T."/>
            <person name="Mallez S."/>
            <person name="Zhang Y."/>
            <person name="Obille A."/>
            <person name="Becker A."/>
            <person name="Abrahante J.E."/>
            <person name="Garbe J."/>
            <person name="Badalamenti J.P."/>
            <person name="Herman A."/>
            <person name="Mangelson H."/>
            <person name="Liachko I."/>
            <person name="Sullivan S."/>
            <person name="Sone E.D."/>
            <person name="Koren S."/>
            <person name="Silverstein K.A.T."/>
            <person name="Beckman K.B."/>
            <person name="Gohl D.M."/>
        </authorList>
    </citation>
    <scope>NUCLEOTIDE SEQUENCE</scope>
    <source>
        <strain evidence="2">Duluth1</strain>
        <tissue evidence="2">Whole animal</tissue>
    </source>
</reference>
<dbReference type="AlphaFoldDB" id="A0A9D4NI40"/>
<proteinExistence type="predicted"/>
<comment type="caution">
    <text evidence="2">The sequence shown here is derived from an EMBL/GenBank/DDBJ whole genome shotgun (WGS) entry which is preliminary data.</text>
</comment>
<gene>
    <name evidence="2" type="ORF">DPMN_019276</name>
</gene>
<evidence type="ECO:0000256" key="1">
    <source>
        <dbReference type="SAM" id="MobiDB-lite"/>
    </source>
</evidence>
<feature type="compositionally biased region" description="Polar residues" evidence="1">
    <location>
        <begin position="25"/>
        <end position="48"/>
    </location>
</feature>
<accession>A0A9D4NI40</accession>
<feature type="region of interest" description="Disordered" evidence="1">
    <location>
        <begin position="1"/>
        <end position="54"/>
    </location>
</feature>